<evidence type="ECO:0000256" key="2">
    <source>
        <dbReference type="SAM" id="SignalP"/>
    </source>
</evidence>
<proteinExistence type="predicted"/>
<dbReference type="EMBL" id="JBIBSM010000014">
    <property type="protein sequence ID" value="MFF8279228.1"/>
    <property type="molecule type" value="Genomic_DNA"/>
</dbReference>
<gene>
    <name evidence="3" type="ORF">ACF05T_24415</name>
</gene>
<feature type="chain" id="PRO_5047345554" description="Lipoprotein" evidence="2">
    <location>
        <begin position="23"/>
        <end position="240"/>
    </location>
</feature>
<feature type="region of interest" description="Disordered" evidence="1">
    <location>
        <begin position="27"/>
        <end position="53"/>
    </location>
</feature>
<keyword evidence="4" id="KW-1185">Reference proteome</keyword>
<protein>
    <recommendedName>
        <fullName evidence="5">Lipoprotein</fullName>
    </recommendedName>
</protein>
<keyword evidence="2" id="KW-0732">Signal</keyword>
<dbReference type="Proteomes" id="UP001603013">
    <property type="component" value="Unassembled WGS sequence"/>
</dbReference>
<name>A0ABW6YH97_9ACTN</name>
<dbReference type="RefSeq" id="WP_391936257.1">
    <property type="nucleotide sequence ID" value="NZ_JBIBSM010000014.1"/>
</dbReference>
<accession>A0ABW6YH97</accession>
<evidence type="ECO:0008006" key="5">
    <source>
        <dbReference type="Google" id="ProtNLM"/>
    </source>
</evidence>
<comment type="caution">
    <text evidence="3">The sequence shown here is derived from an EMBL/GenBank/DDBJ whole genome shotgun (WGS) entry which is preliminary data.</text>
</comment>
<feature type="compositionally biased region" description="Basic and acidic residues" evidence="1">
    <location>
        <begin position="28"/>
        <end position="43"/>
    </location>
</feature>
<evidence type="ECO:0000313" key="3">
    <source>
        <dbReference type="EMBL" id="MFF8279228.1"/>
    </source>
</evidence>
<evidence type="ECO:0000256" key="1">
    <source>
        <dbReference type="SAM" id="MobiDB-lite"/>
    </source>
</evidence>
<sequence>MRTRIRHGLAAALAVSALSLTAACGGGDAKDDAKKDKPADKPAAEQTTSAAPAVPLTAAQMKAGVLELKDLPTGWKTTKHEDEKTVYKVDKPACEPFAVMVAGDIAGATKGATADFAVGNNDSEITEEIVTFPGTGAADFTKKLATALDSCTGFTVEAEGEKMKMSVTKRTAPQGAEEALAFGLALEVSPGVKVEPNIVVARQGTGVMRMLYLSDPATTKKDFDALAKLAADKFVKGAQS</sequence>
<dbReference type="PROSITE" id="PS51257">
    <property type="entry name" value="PROKAR_LIPOPROTEIN"/>
    <property type="match status" value="1"/>
</dbReference>
<feature type="signal peptide" evidence="2">
    <location>
        <begin position="1"/>
        <end position="22"/>
    </location>
</feature>
<reference evidence="3 4" key="1">
    <citation type="submission" date="2024-10" db="EMBL/GenBank/DDBJ databases">
        <title>The Natural Products Discovery Center: Release of the First 8490 Sequenced Strains for Exploring Actinobacteria Biosynthetic Diversity.</title>
        <authorList>
            <person name="Kalkreuter E."/>
            <person name="Kautsar S.A."/>
            <person name="Yang D."/>
            <person name="Bader C.D."/>
            <person name="Teijaro C.N."/>
            <person name="Fluegel L."/>
            <person name="Davis C.M."/>
            <person name="Simpson J.R."/>
            <person name="Lauterbach L."/>
            <person name="Steele A.D."/>
            <person name="Gui C."/>
            <person name="Meng S."/>
            <person name="Li G."/>
            <person name="Viehrig K."/>
            <person name="Ye F."/>
            <person name="Su P."/>
            <person name="Kiefer A.F."/>
            <person name="Nichols A."/>
            <person name="Cepeda A.J."/>
            <person name="Yan W."/>
            <person name="Fan B."/>
            <person name="Jiang Y."/>
            <person name="Adhikari A."/>
            <person name="Zheng C.-J."/>
            <person name="Schuster L."/>
            <person name="Cowan T.M."/>
            <person name="Smanski M.J."/>
            <person name="Chevrette M.G."/>
            <person name="De Carvalho L.P.S."/>
            <person name="Shen B."/>
        </authorList>
    </citation>
    <scope>NUCLEOTIDE SEQUENCE [LARGE SCALE GENOMIC DNA]</scope>
    <source>
        <strain evidence="3 4">NPDC015755</strain>
    </source>
</reference>
<organism evidence="3 4">
    <name type="scientific">Streptomyces lateritius</name>
    <dbReference type="NCBI Taxonomy" id="67313"/>
    <lineage>
        <taxon>Bacteria</taxon>
        <taxon>Bacillati</taxon>
        <taxon>Actinomycetota</taxon>
        <taxon>Actinomycetes</taxon>
        <taxon>Kitasatosporales</taxon>
        <taxon>Streptomycetaceae</taxon>
        <taxon>Streptomyces</taxon>
    </lineage>
</organism>
<evidence type="ECO:0000313" key="4">
    <source>
        <dbReference type="Proteomes" id="UP001603013"/>
    </source>
</evidence>